<keyword evidence="2 4" id="KW-0479">Metal-binding</keyword>
<evidence type="ECO:0000313" key="7">
    <source>
        <dbReference type="EMBL" id="NYI08048.1"/>
    </source>
</evidence>
<keyword evidence="8" id="KW-1185">Reference proteome</keyword>
<organism evidence="7 8">
    <name type="scientific">Allostreptomyces psammosilenae</name>
    <dbReference type="NCBI Taxonomy" id="1892865"/>
    <lineage>
        <taxon>Bacteria</taxon>
        <taxon>Bacillati</taxon>
        <taxon>Actinomycetota</taxon>
        <taxon>Actinomycetes</taxon>
        <taxon>Kitasatosporales</taxon>
        <taxon>Streptomycetaceae</taxon>
        <taxon>Allostreptomyces</taxon>
    </lineage>
</organism>
<dbReference type="PANTHER" id="PTHR30632:SF0">
    <property type="entry name" value="SULFATE-BINDING PROTEIN"/>
    <property type="match status" value="1"/>
</dbReference>
<evidence type="ECO:0000256" key="1">
    <source>
        <dbReference type="ARBA" id="ARBA00009175"/>
    </source>
</evidence>
<protein>
    <submittedName>
        <fullName evidence="7">Molybdate transport system substrate-binding protein</fullName>
    </submittedName>
</protein>
<evidence type="ECO:0000256" key="6">
    <source>
        <dbReference type="SAM" id="SignalP"/>
    </source>
</evidence>
<reference evidence="7 8" key="1">
    <citation type="submission" date="2020-07" db="EMBL/GenBank/DDBJ databases">
        <title>Sequencing the genomes of 1000 actinobacteria strains.</title>
        <authorList>
            <person name="Klenk H.-P."/>
        </authorList>
    </citation>
    <scope>NUCLEOTIDE SEQUENCE [LARGE SCALE GENOMIC DNA]</scope>
    <source>
        <strain evidence="7 8">DSM 42178</strain>
    </source>
</reference>
<evidence type="ECO:0000256" key="4">
    <source>
        <dbReference type="PIRSR" id="PIRSR004846-1"/>
    </source>
</evidence>
<feature type="region of interest" description="Disordered" evidence="5">
    <location>
        <begin position="1"/>
        <end position="25"/>
    </location>
</feature>
<dbReference type="Proteomes" id="UP000567795">
    <property type="component" value="Unassembled WGS sequence"/>
</dbReference>
<comment type="caution">
    <text evidence="7">The sequence shown here is derived from an EMBL/GenBank/DDBJ whole genome shotgun (WGS) entry which is preliminary data.</text>
</comment>
<feature type="chain" id="PRO_5032278586" evidence="6">
    <location>
        <begin position="44"/>
        <end position="283"/>
    </location>
</feature>
<dbReference type="EMBL" id="JACBZD010000002">
    <property type="protein sequence ID" value="NYI08048.1"/>
    <property type="molecule type" value="Genomic_DNA"/>
</dbReference>
<keyword evidence="3 6" id="KW-0732">Signal</keyword>
<dbReference type="PANTHER" id="PTHR30632">
    <property type="entry name" value="MOLYBDATE-BINDING PERIPLASMIC PROTEIN"/>
    <property type="match status" value="1"/>
</dbReference>
<accession>A0A853AC50</accession>
<feature type="compositionally biased region" description="Low complexity" evidence="5">
    <location>
        <begin position="1"/>
        <end position="11"/>
    </location>
</feature>
<dbReference type="GO" id="GO:0030973">
    <property type="term" value="F:molybdate ion binding"/>
    <property type="evidence" value="ECO:0007669"/>
    <property type="project" value="TreeGrafter"/>
</dbReference>
<dbReference type="InterPro" id="IPR005950">
    <property type="entry name" value="ModA"/>
</dbReference>
<sequence length="283" mass="28712">MTGEARVTAHPLPRRRRRSRRGPAAAAGALATALLAAAVTGCAADPGAAGAASGSDGGAQGATLTVLAAASLTDAFTELGETYRADHPGAEVTFSFAGSQALAAQIEQGAPADVIATADTATMDRLEAADLVGEPAVFARNELAVVVRPGNPEGITGLADLARDDLDVVLAAPEVPAGGYAQQALTAAGVSVTPRSLEQDVRSVLTRVRLGEADAGIVYRTDAVAAGEEVTRVDVPAEQNVSAAYPAATVRSGDHPEAAQEFVDWLSDAEAQDVLREYGFTAP</sequence>
<dbReference type="Pfam" id="PF13531">
    <property type="entry name" value="SBP_bac_11"/>
    <property type="match status" value="1"/>
</dbReference>
<dbReference type="InterPro" id="IPR050682">
    <property type="entry name" value="ModA/WtpA"/>
</dbReference>
<feature type="signal peptide" evidence="6">
    <location>
        <begin position="1"/>
        <end position="43"/>
    </location>
</feature>
<dbReference type="RefSeq" id="WP_179816939.1">
    <property type="nucleotide sequence ID" value="NZ_JACBZD010000002.1"/>
</dbReference>
<feature type="binding site" evidence="4">
    <location>
        <position position="71"/>
    </location>
    <ligand>
        <name>molybdate</name>
        <dbReference type="ChEBI" id="CHEBI:36264"/>
    </ligand>
</feature>
<comment type="similarity">
    <text evidence="1">Belongs to the bacterial solute-binding protein ModA family.</text>
</comment>
<dbReference type="SUPFAM" id="SSF53850">
    <property type="entry name" value="Periplasmic binding protein-like II"/>
    <property type="match status" value="1"/>
</dbReference>
<evidence type="ECO:0000256" key="5">
    <source>
        <dbReference type="SAM" id="MobiDB-lite"/>
    </source>
</evidence>
<feature type="binding site" evidence="4">
    <location>
        <position position="201"/>
    </location>
    <ligand>
        <name>molybdate</name>
        <dbReference type="ChEBI" id="CHEBI:36264"/>
    </ligand>
</feature>
<gene>
    <name evidence="7" type="ORF">FHU37_005077</name>
</gene>
<dbReference type="NCBIfam" id="TIGR01256">
    <property type="entry name" value="modA"/>
    <property type="match status" value="1"/>
</dbReference>
<evidence type="ECO:0000256" key="2">
    <source>
        <dbReference type="ARBA" id="ARBA00022723"/>
    </source>
</evidence>
<feature type="binding site" evidence="4">
    <location>
        <position position="177"/>
    </location>
    <ligand>
        <name>molybdate</name>
        <dbReference type="ChEBI" id="CHEBI:36264"/>
    </ligand>
</feature>
<proteinExistence type="inferred from homology"/>
<dbReference type="Gene3D" id="3.40.190.10">
    <property type="entry name" value="Periplasmic binding protein-like II"/>
    <property type="match status" value="2"/>
</dbReference>
<dbReference type="PIRSF" id="PIRSF004846">
    <property type="entry name" value="ModA"/>
    <property type="match status" value="1"/>
</dbReference>
<feature type="binding site" evidence="4">
    <location>
        <position position="219"/>
    </location>
    <ligand>
        <name>molybdate</name>
        <dbReference type="ChEBI" id="CHEBI:36264"/>
    </ligand>
</feature>
<evidence type="ECO:0000256" key="3">
    <source>
        <dbReference type="ARBA" id="ARBA00022729"/>
    </source>
</evidence>
<feature type="compositionally biased region" description="Basic residues" evidence="5">
    <location>
        <begin position="12"/>
        <end position="21"/>
    </location>
</feature>
<dbReference type="GO" id="GO:0015689">
    <property type="term" value="P:molybdate ion transport"/>
    <property type="evidence" value="ECO:0007669"/>
    <property type="project" value="InterPro"/>
</dbReference>
<evidence type="ECO:0000313" key="8">
    <source>
        <dbReference type="Proteomes" id="UP000567795"/>
    </source>
</evidence>
<dbReference type="CDD" id="cd13538">
    <property type="entry name" value="PBP2_ModA_like_1"/>
    <property type="match status" value="1"/>
</dbReference>
<dbReference type="AlphaFoldDB" id="A0A853AC50"/>
<dbReference type="GO" id="GO:0046872">
    <property type="term" value="F:metal ion binding"/>
    <property type="evidence" value="ECO:0007669"/>
    <property type="project" value="UniProtKB-KW"/>
</dbReference>
<keyword evidence="4" id="KW-0500">Molybdenum</keyword>
<feature type="binding site" evidence="4">
    <location>
        <position position="99"/>
    </location>
    <ligand>
        <name>molybdate</name>
        <dbReference type="ChEBI" id="CHEBI:36264"/>
    </ligand>
</feature>
<name>A0A853AC50_9ACTN</name>